<protein>
    <submittedName>
        <fullName evidence="1">Uncharacterized protein</fullName>
    </submittedName>
</protein>
<gene>
    <name evidence="1" type="ORF">CDAR_96021</name>
</gene>
<accession>A0AAV4UQU5</accession>
<comment type="caution">
    <text evidence="1">The sequence shown here is derived from an EMBL/GenBank/DDBJ whole genome shotgun (WGS) entry which is preliminary data.</text>
</comment>
<organism evidence="1 2">
    <name type="scientific">Caerostris darwini</name>
    <dbReference type="NCBI Taxonomy" id="1538125"/>
    <lineage>
        <taxon>Eukaryota</taxon>
        <taxon>Metazoa</taxon>
        <taxon>Ecdysozoa</taxon>
        <taxon>Arthropoda</taxon>
        <taxon>Chelicerata</taxon>
        <taxon>Arachnida</taxon>
        <taxon>Araneae</taxon>
        <taxon>Araneomorphae</taxon>
        <taxon>Entelegynae</taxon>
        <taxon>Araneoidea</taxon>
        <taxon>Araneidae</taxon>
        <taxon>Caerostris</taxon>
    </lineage>
</organism>
<dbReference type="AlphaFoldDB" id="A0AAV4UQU5"/>
<reference evidence="1 2" key="1">
    <citation type="submission" date="2021-06" db="EMBL/GenBank/DDBJ databases">
        <title>Caerostris darwini draft genome.</title>
        <authorList>
            <person name="Kono N."/>
            <person name="Arakawa K."/>
        </authorList>
    </citation>
    <scope>NUCLEOTIDE SEQUENCE [LARGE SCALE GENOMIC DNA]</scope>
</reference>
<keyword evidence="2" id="KW-1185">Reference proteome</keyword>
<name>A0AAV4UQU5_9ARAC</name>
<sequence>MNSSRHHHRQHTWKRLGAVKVQKAAVKVQSDTVEIHDGPALHSMFSIGTTARGGDCFDGVRKGDITRDDENVGNILRK</sequence>
<dbReference type="EMBL" id="BPLQ01011730">
    <property type="protein sequence ID" value="GIY59944.1"/>
    <property type="molecule type" value="Genomic_DNA"/>
</dbReference>
<evidence type="ECO:0000313" key="1">
    <source>
        <dbReference type="EMBL" id="GIY59944.1"/>
    </source>
</evidence>
<evidence type="ECO:0000313" key="2">
    <source>
        <dbReference type="Proteomes" id="UP001054837"/>
    </source>
</evidence>
<proteinExistence type="predicted"/>
<dbReference type="Proteomes" id="UP001054837">
    <property type="component" value="Unassembled WGS sequence"/>
</dbReference>